<evidence type="ECO:0000313" key="2">
    <source>
        <dbReference type="Proteomes" id="UP001474120"/>
    </source>
</evidence>
<dbReference type="RefSeq" id="WP_342159826.1">
    <property type="nucleotide sequence ID" value="NZ_JBCDNA010000002.1"/>
</dbReference>
<organism evidence="1 2">
    <name type="scientific">Lutimonas vermicola</name>
    <dbReference type="NCBI Taxonomy" id="414288"/>
    <lineage>
        <taxon>Bacteria</taxon>
        <taxon>Pseudomonadati</taxon>
        <taxon>Bacteroidota</taxon>
        <taxon>Flavobacteriia</taxon>
        <taxon>Flavobacteriales</taxon>
        <taxon>Flavobacteriaceae</taxon>
        <taxon>Lutimonas</taxon>
    </lineage>
</organism>
<dbReference type="Gene3D" id="1.20.1290.10">
    <property type="entry name" value="AhpD-like"/>
    <property type="match status" value="1"/>
</dbReference>
<dbReference type="InterPro" id="IPR010195">
    <property type="entry name" value="Uncharacterised_peroxidase-rel"/>
</dbReference>
<keyword evidence="1" id="KW-0560">Oxidoreductase</keyword>
<dbReference type="SUPFAM" id="SSF69118">
    <property type="entry name" value="AhpD-like"/>
    <property type="match status" value="1"/>
</dbReference>
<dbReference type="InterPro" id="IPR029032">
    <property type="entry name" value="AhpD-like"/>
</dbReference>
<sequence length="201" mass="23428">MFWIDHINYKDADSSLRKIYDRVSGPGNKVDNILMAHSLRPHTLLGHMALYKNVIHNSNNTLPKWYLEAVGIYVSYLNHCDYCVDHHFTGLKRLWNDQKKSENFMIAIKKNTLQEFFDKKWFEGIVYAHLLTMNPRKINKNDIYRLRAVNFSDAEILEVNQVVGYFNYANRTVLGLGVHTEGDVLGLSPNNSDDPENWNHD</sequence>
<dbReference type="PANTHER" id="PTHR35446">
    <property type="entry name" value="SI:CH211-175M2.5"/>
    <property type="match status" value="1"/>
</dbReference>
<gene>
    <name evidence="1" type="ORF">AABB81_08095</name>
</gene>
<dbReference type="PANTHER" id="PTHR35446:SF2">
    <property type="entry name" value="CARBOXYMUCONOLACTONE DECARBOXYLASE-LIKE DOMAIN-CONTAINING PROTEIN"/>
    <property type="match status" value="1"/>
</dbReference>
<protein>
    <submittedName>
        <fullName evidence="1">Peroxidase-related enzyme</fullName>
    </submittedName>
</protein>
<reference evidence="1 2" key="1">
    <citation type="submission" date="2024-04" db="EMBL/GenBank/DDBJ databases">
        <title>whole genome sequencing of Lutimonas vermicola strain IMCC1616.</title>
        <authorList>
            <person name="Bae S.S."/>
        </authorList>
    </citation>
    <scope>NUCLEOTIDE SEQUENCE [LARGE SCALE GENOMIC DNA]</scope>
    <source>
        <strain evidence="1 2">IMCC1616</strain>
    </source>
</reference>
<keyword evidence="2" id="KW-1185">Reference proteome</keyword>
<dbReference type="GO" id="GO:0004601">
    <property type="term" value="F:peroxidase activity"/>
    <property type="evidence" value="ECO:0007669"/>
    <property type="project" value="UniProtKB-KW"/>
</dbReference>
<name>A0ABU9L088_9FLAO</name>
<proteinExistence type="predicted"/>
<dbReference type="Proteomes" id="UP001474120">
    <property type="component" value="Unassembled WGS sequence"/>
</dbReference>
<dbReference type="NCBIfam" id="TIGR01926">
    <property type="entry name" value="peroxid_rel"/>
    <property type="match status" value="1"/>
</dbReference>
<accession>A0ABU9L088</accession>
<dbReference type="EMBL" id="JBCDNA010000002">
    <property type="protein sequence ID" value="MEL4455854.1"/>
    <property type="molecule type" value="Genomic_DNA"/>
</dbReference>
<comment type="caution">
    <text evidence="1">The sequence shown here is derived from an EMBL/GenBank/DDBJ whole genome shotgun (WGS) entry which is preliminary data.</text>
</comment>
<evidence type="ECO:0000313" key="1">
    <source>
        <dbReference type="EMBL" id="MEL4455854.1"/>
    </source>
</evidence>
<keyword evidence="1" id="KW-0575">Peroxidase</keyword>